<dbReference type="SMART" id="SM00129">
    <property type="entry name" value="KISc"/>
    <property type="match status" value="1"/>
</dbReference>
<feature type="compositionally biased region" description="Polar residues" evidence="12">
    <location>
        <begin position="699"/>
        <end position="740"/>
    </location>
</feature>
<feature type="domain" description="Kinesin motor" evidence="13">
    <location>
        <begin position="44"/>
        <end position="366"/>
    </location>
</feature>
<dbReference type="Gene3D" id="3.40.850.10">
    <property type="entry name" value="Kinesin motor domain"/>
    <property type="match status" value="1"/>
</dbReference>
<keyword evidence="8" id="KW-0963">Cytoplasm</keyword>
<feature type="compositionally biased region" description="Basic and acidic residues" evidence="12">
    <location>
        <begin position="815"/>
        <end position="827"/>
    </location>
</feature>
<dbReference type="AlphaFoldDB" id="A0AAD4JDY7"/>
<evidence type="ECO:0000256" key="9">
    <source>
        <dbReference type="ARBA" id="ARBA00023242"/>
    </source>
</evidence>
<evidence type="ECO:0000313" key="14">
    <source>
        <dbReference type="EMBL" id="KAH6832033.1"/>
    </source>
</evidence>
<keyword evidence="7 11" id="KW-0505">Motor protein</keyword>
<evidence type="ECO:0000256" key="5">
    <source>
        <dbReference type="ARBA" id="ARBA00022840"/>
    </source>
</evidence>
<dbReference type="GO" id="GO:0000919">
    <property type="term" value="P:cell plate assembly"/>
    <property type="evidence" value="ECO:0007669"/>
    <property type="project" value="UniProtKB-ARBA"/>
</dbReference>
<evidence type="ECO:0000256" key="10">
    <source>
        <dbReference type="ARBA" id="ARBA00060413"/>
    </source>
</evidence>
<organism evidence="14 15">
    <name type="scientific">Perilla frutescens var. hirtella</name>
    <name type="common">Perilla citriodora</name>
    <name type="synonym">Perilla setoyensis</name>
    <dbReference type="NCBI Taxonomy" id="608512"/>
    <lineage>
        <taxon>Eukaryota</taxon>
        <taxon>Viridiplantae</taxon>
        <taxon>Streptophyta</taxon>
        <taxon>Embryophyta</taxon>
        <taxon>Tracheophyta</taxon>
        <taxon>Spermatophyta</taxon>
        <taxon>Magnoliopsida</taxon>
        <taxon>eudicotyledons</taxon>
        <taxon>Gunneridae</taxon>
        <taxon>Pentapetalae</taxon>
        <taxon>asterids</taxon>
        <taxon>lamiids</taxon>
        <taxon>Lamiales</taxon>
        <taxon>Lamiaceae</taxon>
        <taxon>Nepetoideae</taxon>
        <taxon>Elsholtzieae</taxon>
        <taxon>Perilla</taxon>
    </lineage>
</organism>
<dbReference type="PROSITE" id="PS50067">
    <property type="entry name" value="KINESIN_MOTOR_2"/>
    <property type="match status" value="1"/>
</dbReference>
<evidence type="ECO:0000256" key="12">
    <source>
        <dbReference type="SAM" id="MobiDB-lite"/>
    </source>
</evidence>
<dbReference type="InterPro" id="IPR021881">
    <property type="entry name" value="NACK_C"/>
</dbReference>
<accession>A0AAD4JDY7</accession>
<evidence type="ECO:0000256" key="6">
    <source>
        <dbReference type="ARBA" id="ARBA00023054"/>
    </source>
</evidence>
<protein>
    <submittedName>
        <fullName evidence="14">ATP binding microtubule motor family protein</fullName>
    </submittedName>
</protein>
<dbReference type="PANTHER" id="PTHR47968">
    <property type="entry name" value="CENTROMERE PROTEIN E"/>
    <property type="match status" value="1"/>
</dbReference>
<keyword evidence="6" id="KW-0175">Coiled coil</keyword>
<evidence type="ECO:0000256" key="2">
    <source>
        <dbReference type="ARBA" id="ARBA00007310"/>
    </source>
</evidence>
<evidence type="ECO:0000259" key="13">
    <source>
        <dbReference type="PROSITE" id="PS50067"/>
    </source>
</evidence>
<dbReference type="InterPro" id="IPR001752">
    <property type="entry name" value="Kinesin_motor_dom"/>
</dbReference>
<dbReference type="GO" id="GO:0008017">
    <property type="term" value="F:microtubule binding"/>
    <property type="evidence" value="ECO:0007669"/>
    <property type="project" value="InterPro"/>
</dbReference>
<evidence type="ECO:0000256" key="11">
    <source>
        <dbReference type="PROSITE-ProRule" id="PRU00283"/>
    </source>
</evidence>
<dbReference type="Proteomes" id="UP001190926">
    <property type="component" value="Unassembled WGS sequence"/>
</dbReference>
<feature type="region of interest" description="Disordered" evidence="12">
    <location>
        <begin position="767"/>
        <end position="861"/>
    </location>
</feature>
<keyword evidence="4 11" id="KW-0547">Nucleotide-binding</keyword>
<dbReference type="PRINTS" id="PR00380">
    <property type="entry name" value="KINESINHEAVY"/>
</dbReference>
<dbReference type="FunFam" id="3.40.850.10:FF:000016">
    <property type="entry name" value="Kinesin-like protein"/>
    <property type="match status" value="1"/>
</dbReference>
<dbReference type="InterPro" id="IPR027640">
    <property type="entry name" value="Kinesin-like_fam"/>
</dbReference>
<feature type="region of interest" description="Disordered" evidence="12">
    <location>
        <begin position="636"/>
        <end position="656"/>
    </location>
</feature>
<feature type="region of interest" description="Disordered" evidence="12">
    <location>
        <begin position="693"/>
        <end position="754"/>
    </location>
</feature>
<evidence type="ECO:0000256" key="1">
    <source>
        <dbReference type="ARBA" id="ARBA00004123"/>
    </source>
</evidence>
<feature type="region of interest" description="Disordered" evidence="12">
    <location>
        <begin position="549"/>
        <end position="621"/>
    </location>
</feature>
<dbReference type="GO" id="GO:0009524">
    <property type="term" value="C:phragmoplast"/>
    <property type="evidence" value="ECO:0007669"/>
    <property type="project" value="UniProtKB-SubCell"/>
</dbReference>
<keyword evidence="8" id="KW-0206">Cytoskeleton</keyword>
<comment type="caution">
    <text evidence="14">The sequence shown here is derived from an EMBL/GenBank/DDBJ whole genome shotgun (WGS) entry which is preliminary data.</text>
</comment>
<dbReference type="PANTHER" id="PTHR47968:SF54">
    <property type="entry name" value="KINESIN-LIKE PROTEIN NACK2"/>
    <property type="match status" value="1"/>
</dbReference>
<sequence>MMLLCFGAEKGGLRAFKVKRWDIIGGEEAAEWDAQDNSSAHDEKIYVAVRVRPLSDKEIAKNDLSDWECINNTTIIFKNSLQERSLLPSAYTFDRVFGFNSPTKHVYEEAAKKISLSVLSGINSTIFAYGQTGSGKTFTMRGITECAIADIYEYIDKHCERKFVLKFSAMEIYNEAVRDLLRSDNTSLRLLDDPERGTVVDKLTEVTLKDLRQLKELLSICEAQRQIGETSLNELSSRSHQILRLTVESEALHYLGAQCSSTLTASVNFVDLAGSERASQTLSAGTRLKEGCHINRSLLSLGTVIRKLSKGRNGHIPYRDSKLTRILQNALGGNARTAIICTMSPAHSHGEQSRNTLHFANCAKQVSTNAQVNVVMSEKALVKQLQKELARMESELKNIQSLSHSGAPKSALKEKELLIQKMDQEIRELKNQRDMAQSRVEDMLRSGSENQSSKSWSYVQNSDRGSWTDEYSASEASEVMDPHRLDVVSRASNSGRYEGFVATKTDDQFGNEEQFLFNNMSPRLDIDKYFGPDPCRGWEKMAQAMEIDPTRRNSFSRNSISRNTISRNSFSSASSPRNNVYSPRNNASSPRNNASSPRITGRSLSSSDFGGSDLSPKTDRTRNCEAILASVMKSTGREVVKENEKKNPLIEATNQEKLSGPKTLAALMRENSIRLSDARMQSINDSLCRDSSGRFSDAKAQSNNSDALSRQNSGRPSDVKTQSNSVALSRQNSRSSVTNKSLREEQIIGSPSRQLVEKKQEVTLKEVNIKPNKTVKHTDHDLEKPEESAEGKSKKEKTSSCSEETAAVKPKKEKKVSYPEESGEGKTKKEKTKKERRSSCPEEVAPSKGKTKETEQSASSGADWKIEFERRKREIIELWDACHIPLVHRSYFCLLFKGDPSDAVYMEVEHRRLSFLKAEGNTTKDEAPSSPKALHREREMLSRRMLKKLSTKEREALFQKWGIEVKSKQRRLQLCRKLWTDTTNMEHINESAAIVAKLAGLKEAGKAPKEMFGLSLVPKQTNSKSFSWRHPIPSII</sequence>
<evidence type="ECO:0000256" key="4">
    <source>
        <dbReference type="ARBA" id="ARBA00022741"/>
    </source>
</evidence>
<evidence type="ECO:0000256" key="8">
    <source>
        <dbReference type="ARBA" id="ARBA00023212"/>
    </source>
</evidence>
<dbReference type="EMBL" id="SDAM02000079">
    <property type="protein sequence ID" value="KAH6832033.1"/>
    <property type="molecule type" value="Genomic_DNA"/>
</dbReference>
<feature type="compositionally biased region" description="Basic and acidic residues" evidence="12">
    <location>
        <begin position="636"/>
        <end position="648"/>
    </location>
</feature>
<keyword evidence="9" id="KW-0539">Nucleus</keyword>
<keyword evidence="5 11" id="KW-0067">ATP-binding</keyword>
<dbReference type="Pfam" id="PF00225">
    <property type="entry name" value="Kinesin"/>
    <property type="match status" value="1"/>
</dbReference>
<dbReference type="GO" id="GO:0005874">
    <property type="term" value="C:microtubule"/>
    <property type="evidence" value="ECO:0007669"/>
    <property type="project" value="UniProtKB-KW"/>
</dbReference>
<name>A0AAD4JDY7_PERFH</name>
<keyword evidence="3" id="KW-0493">Microtubule</keyword>
<dbReference type="SUPFAM" id="SSF52540">
    <property type="entry name" value="P-loop containing nucleoside triphosphate hydrolases"/>
    <property type="match status" value="1"/>
</dbReference>
<feature type="binding site" evidence="11">
    <location>
        <begin position="130"/>
        <end position="137"/>
    </location>
    <ligand>
        <name>ATP</name>
        <dbReference type="ChEBI" id="CHEBI:30616"/>
    </ligand>
</feature>
<feature type="compositionally biased region" description="Low complexity" evidence="12">
    <location>
        <begin position="552"/>
        <end position="615"/>
    </location>
</feature>
<evidence type="ECO:0000256" key="7">
    <source>
        <dbReference type="ARBA" id="ARBA00023175"/>
    </source>
</evidence>
<feature type="region of interest" description="Disordered" evidence="12">
    <location>
        <begin position="429"/>
        <end position="465"/>
    </location>
</feature>
<dbReference type="InterPro" id="IPR019821">
    <property type="entry name" value="Kinesin_motor_CS"/>
</dbReference>
<dbReference type="GO" id="GO:0007018">
    <property type="term" value="P:microtubule-based movement"/>
    <property type="evidence" value="ECO:0007669"/>
    <property type="project" value="InterPro"/>
</dbReference>
<evidence type="ECO:0000313" key="15">
    <source>
        <dbReference type="Proteomes" id="UP001190926"/>
    </source>
</evidence>
<feature type="compositionally biased region" description="Basic and acidic residues" evidence="12">
    <location>
        <begin position="776"/>
        <end position="798"/>
    </location>
</feature>
<dbReference type="PROSITE" id="PS00411">
    <property type="entry name" value="KINESIN_MOTOR_1"/>
    <property type="match status" value="1"/>
</dbReference>
<feature type="compositionally biased region" description="Polar residues" evidence="12">
    <location>
        <begin position="447"/>
        <end position="465"/>
    </location>
</feature>
<dbReference type="GO" id="GO:0005634">
    <property type="term" value="C:nucleus"/>
    <property type="evidence" value="ECO:0007669"/>
    <property type="project" value="UniProtKB-SubCell"/>
</dbReference>
<reference evidence="14 15" key="1">
    <citation type="journal article" date="2021" name="Nat. Commun.">
        <title>Incipient diploidization of the medicinal plant Perilla within 10,000 years.</title>
        <authorList>
            <person name="Zhang Y."/>
            <person name="Shen Q."/>
            <person name="Leng L."/>
            <person name="Zhang D."/>
            <person name="Chen S."/>
            <person name="Shi Y."/>
            <person name="Ning Z."/>
            <person name="Chen S."/>
        </authorList>
    </citation>
    <scope>NUCLEOTIDE SEQUENCE [LARGE SCALE GENOMIC DNA]</scope>
    <source>
        <strain evidence="15">cv. PC099</strain>
    </source>
</reference>
<comment type="subcellular location">
    <subcellularLocation>
        <location evidence="10">Cytoplasm</location>
        <location evidence="10">Cytoskeleton</location>
        <location evidence="10">Phragmoplast</location>
    </subcellularLocation>
    <subcellularLocation>
        <location evidence="1">Nucleus</location>
    </subcellularLocation>
</comment>
<gene>
    <name evidence="14" type="ORF">C2S53_008073</name>
</gene>
<keyword evidence="15" id="KW-1185">Reference proteome</keyword>
<proteinExistence type="inferred from homology"/>
<dbReference type="InterPro" id="IPR027417">
    <property type="entry name" value="P-loop_NTPase"/>
</dbReference>
<comment type="similarity">
    <text evidence="2">Belongs to the TRAFAC class myosin-kinesin ATPase superfamily. Kinesin family. KIN-7 subfamily.</text>
</comment>
<dbReference type="GO" id="GO:0003777">
    <property type="term" value="F:microtubule motor activity"/>
    <property type="evidence" value="ECO:0007669"/>
    <property type="project" value="InterPro"/>
</dbReference>
<dbReference type="Pfam" id="PF11995">
    <property type="entry name" value="DUF3490"/>
    <property type="match status" value="1"/>
</dbReference>
<dbReference type="GO" id="GO:0005524">
    <property type="term" value="F:ATP binding"/>
    <property type="evidence" value="ECO:0007669"/>
    <property type="project" value="UniProtKB-UniRule"/>
</dbReference>
<evidence type="ECO:0000256" key="3">
    <source>
        <dbReference type="ARBA" id="ARBA00022701"/>
    </source>
</evidence>
<dbReference type="InterPro" id="IPR036961">
    <property type="entry name" value="Kinesin_motor_dom_sf"/>
</dbReference>
<dbReference type="CDD" id="cd01374">
    <property type="entry name" value="KISc_CENP_E"/>
    <property type="match status" value="1"/>
</dbReference>